<dbReference type="AlphaFoldDB" id="A0AAN9U080"/>
<dbReference type="Proteomes" id="UP001367676">
    <property type="component" value="Unassembled WGS sequence"/>
</dbReference>
<comment type="caution">
    <text evidence="1">The sequence shown here is derived from an EMBL/GenBank/DDBJ whole genome shotgun (WGS) entry which is preliminary data.</text>
</comment>
<protein>
    <submittedName>
        <fullName evidence="1">Uncharacterized protein</fullName>
    </submittedName>
</protein>
<accession>A0AAN9U080</accession>
<name>A0AAN9U080_9HEMI</name>
<proteinExistence type="predicted"/>
<evidence type="ECO:0000313" key="2">
    <source>
        <dbReference type="Proteomes" id="UP001367676"/>
    </source>
</evidence>
<dbReference type="EMBL" id="JBBCAQ010000010">
    <property type="protein sequence ID" value="KAK7601253.1"/>
    <property type="molecule type" value="Genomic_DNA"/>
</dbReference>
<evidence type="ECO:0000313" key="1">
    <source>
        <dbReference type="EMBL" id="KAK7601253.1"/>
    </source>
</evidence>
<gene>
    <name evidence="1" type="ORF">V9T40_008694</name>
</gene>
<reference evidence="1 2" key="1">
    <citation type="submission" date="2024-03" db="EMBL/GenBank/DDBJ databases">
        <title>Adaptation during the transition from Ophiocordyceps entomopathogen to insect associate is accompanied by gene loss and intensified selection.</title>
        <authorList>
            <person name="Ward C.M."/>
            <person name="Onetto C.A."/>
            <person name="Borneman A.R."/>
        </authorList>
    </citation>
    <scope>NUCLEOTIDE SEQUENCE [LARGE SCALE GENOMIC DNA]</scope>
    <source>
        <strain evidence="1">AWRI1</strain>
        <tissue evidence="1">Single Adult Female</tissue>
    </source>
</reference>
<keyword evidence="2" id="KW-1185">Reference proteome</keyword>
<organism evidence="1 2">
    <name type="scientific">Parthenolecanium corni</name>
    <dbReference type="NCBI Taxonomy" id="536013"/>
    <lineage>
        <taxon>Eukaryota</taxon>
        <taxon>Metazoa</taxon>
        <taxon>Ecdysozoa</taxon>
        <taxon>Arthropoda</taxon>
        <taxon>Hexapoda</taxon>
        <taxon>Insecta</taxon>
        <taxon>Pterygota</taxon>
        <taxon>Neoptera</taxon>
        <taxon>Paraneoptera</taxon>
        <taxon>Hemiptera</taxon>
        <taxon>Sternorrhyncha</taxon>
        <taxon>Coccoidea</taxon>
        <taxon>Coccidae</taxon>
        <taxon>Parthenolecanium</taxon>
    </lineage>
</organism>
<sequence length="124" mass="14151">MINFNHLFSEFCSMARALKKQIYTRFEIRKKRVAVPNAEASLCGLPPPPPPPPPPRILFQSWANLCNKYMPANPSNSSNANLMKCMCAFTKLLRTSTNMVTVVDFHIDIVVTINYKNHYESCEK</sequence>